<dbReference type="Gene3D" id="2.60.120.1350">
    <property type="entry name" value="Protein of unknown function DUF4465"/>
    <property type="match status" value="1"/>
</dbReference>
<sequence>MKRMKKYLLFLVTVCLLAACSDDNSIPKGKSSLKITAASIEDFNYAESRTFEVKLQNVSSTAIKQPEGWNTSLKDGILTVVAPQKGTANILKSGKIEIVATGDDQSTLNASFEVKVFHYVTFENADESYLAGPTSYGENLYSDYTGEYLYGGYDDLESGLFFHTSNEFYNGGIAISQWNDKETKLYTNQCSVYYGDHNQKNGGHNHSKTFAVVYYSSFSGEEATSIDFIDDNAEYIIDHLYIANSSYAALSMLQGDNTAKKFSFEDNDWLKITIQGFNAAGEKTSEVEAYLADFRKSDAGGVLTEWKRVDLSSLGKVHKIQFSMNSSDIGDYGMNTPAYFCIDDIAVAL</sequence>
<organism evidence="2 3">
    <name type="scientific">Bacteroides faecichinchillae</name>
    <dbReference type="NCBI Taxonomy" id="871325"/>
    <lineage>
        <taxon>Bacteria</taxon>
        <taxon>Pseudomonadati</taxon>
        <taxon>Bacteroidota</taxon>
        <taxon>Bacteroidia</taxon>
        <taxon>Bacteroidales</taxon>
        <taxon>Bacteroidaceae</taxon>
        <taxon>Bacteroides</taxon>
    </lineage>
</organism>
<keyword evidence="3" id="KW-1185">Reference proteome</keyword>
<dbReference type="Pfam" id="PF14717">
    <property type="entry name" value="DUF4465"/>
    <property type="match status" value="1"/>
</dbReference>
<dbReference type="InterPro" id="IPR027828">
    <property type="entry name" value="DUF4465"/>
</dbReference>
<evidence type="ECO:0008006" key="4">
    <source>
        <dbReference type="Google" id="ProtNLM"/>
    </source>
</evidence>
<reference evidence="2 3" key="1">
    <citation type="submission" date="2016-11" db="EMBL/GenBank/DDBJ databases">
        <authorList>
            <person name="Jaros S."/>
            <person name="Januszkiewicz K."/>
            <person name="Wedrychowicz H."/>
        </authorList>
    </citation>
    <scope>NUCLEOTIDE SEQUENCE [LARGE SCALE GENOMIC DNA]</scope>
    <source>
        <strain evidence="2 3">DSM 26883</strain>
    </source>
</reference>
<evidence type="ECO:0000313" key="3">
    <source>
        <dbReference type="Proteomes" id="UP000184436"/>
    </source>
</evidence>
<keyword evidence="1" id="KW-0732">Signal</keyword>
<dbReference type="AlphaFoldDB" id="A0A1M4YBS3"/>
<dbReference type="OrthoDB" id="975232at2"/>
<protein>
    <recommendedName>
        <fullName evidence="4">DUF4465 domain-containing protein</fullName>
    </recommendedName>
</protein>
<evidence type="ECO:0000256" key="1">
    <source>
        <dbReference type="SAM" id="SignalP"/>
    </source>
</evidence>
<dbReference type="EMBL" id="FQVD01000010">
    <property type="protein sequence ID" value="SHF03119.1"/>
    <property type="molecule type" value="Genomic_DNA"/>
</dbReference>
<name>A0A1M4YBS3_9BACE</name>
<feature type="signal peptide" evidence="1">
    <location>
        <begin position="1"/>
        <end position="18"/>
    </location>
</feature>
<dbReference type="STRING" id="871325.SAMN05444349_11049"/>
<dbReference type="Proteomes" id="UP000184436">
    <property type="component" value="Unassembled WGS sequence"/>
</dbReference>
<gene>
    <name evidence="2" type="ORF">SAMN05444349_11049</name>
</gene>
<proteinExistence type="predicted"/>
<evidence type="ECO:0000313" key="2">
    <source>
        <dbReference type="EMBL" id="SHF03119.1"/>
    </source>
</evidence>
<accession>A0A1M4YBS3</accession>
<dbReference type="PROSITE" id="PS51257">
    <property type="entry name" value="PROKAR_LIPOPROTEIN"/>
    <property type="match status" value="1"/>
</dbReference>
<feature type="chain" id="PRO_5030031206" description="DUF4465 domain-containing protein" evidence="1">
    <location>
        <begin position="19"/>
        <end position="349"/>
    </location>
</feature>